<dbReference type="GO" id="GO:0006777">
    <property type="term" value="P:Mo-molybdopterin cofactor biosynthetic process"/>
    <property type="evidence" value="ECO:0007669"/>
    <property type="project" value="UniProtKB-KW"/>
</dbReference>
<keyword evidence="2" id="KW-0501">Molybdenum cofactor biosynthesis</keyword>
<evidence type="ECO:0000256" key="1">
    <source>
        <dbReference type="ARBA" id="ARBA00022490"/>
    </source>
</evidence>
<dbReference type="AlphaFoldDB" id="A0A0F7FH53"/>
<protein>
    <recommendedName>
        <fullName evidence="5">Protein FdhD</fullName>
    </recommendedName>
</protein>
<organism evidence="3 4">
    <name type="scientific">Infirmifilum uzonense</name>
    <dbReference type="NCBI Taxonomy" id="1550241"/>
    <lineage>
        <taxon>Archaea</taxon>
        <taxon>Thermoproteota</taxon>
        <taxon>Thermoprotei</taxon>
        <taxon>Thermofilales</taxon>
        <taxon>Thermofilaceae</taxon>
        <taxon>Infirmifilum</taxon>
    </lineage>
</organism>
<dbReference type="NCBIfam" id="TIGR00129">
    <property type="entry name" value="fdhD_narQ"/>
    <property type="match status" value="1"/>
</dbReference>
<keyword evidence="4" id="KW-1185">Reference proteome</keyword>
<name>A0A0F7FH53_9CREN</name>
<reference evidence="3 4" key="1">
    <citation type="journal article" date="2015" name="Stand. Genomic Sci.">
        <title>Complete genome sequence of and proposal of Thermofilum uzonense sp. nov. a novel hyperthermophilic crenarchaeon and emended description of the genus Thermofilum.</title>
        <authorList>
            <person name="Toshchakov S.V."/>
            <person name="Korzhenkov A.A."/>
            <person name="Samarov N.I."/>
            <person name="Mazunin I.O."/>
            <person name="Mozhey O.I."/>
            <person name="Shmyr I.S."/>
            <person name="Derbikova K.S."/>
            <person name="Taranov E.A."/>
            <person name="Dominova I.N."/>
            <person name="Bonch-Osmolovskaya E.A."/>
            <person name="Patrushev M.V."/>
            <person name="Podosokorskaya O.A."/>
            <person name="Kublanov I.V."/>
        </authorList>
    </citation>
    <scope>NUCLEOTIDE SEQUENCE [LARGE SCALE GENOMIC DNA]</scope>
    <source>
        <strain evidence="3 4">1807-2</strain>
    </source>
</reference>
<dbReference type="PANTHER" id="PTHR30592">
    <property type="entry name" value="FORMATE DEHYDROGENASE"/>
    <property type="match status" value="1"/>
</dbReference>
<dbReference type="InterPro" id="IPR003786">
    <property type="entry name" value="FdhD"/>
</dbReference>
<keyword evidence="1" id="KW-0963">Cytoplasm</keyword>
<evidence type="ECO:0008006" key="5">
    <source>
        <dbReference type="Google" id="ProtNLM"/>
    </source>
</evidence>
<dbReference type="OrthoDB" id="57189at2157"/>
<proteinExistence type="predicted"/>
<dbReference type="Pfam" id="PF02634">
    <property type="entry name" value="FdhD-NarQ"/>
    <property type="match status" value="1"/>
</dbReference>
<dbReference type="Gene3D" id="3.40.140.10">
    <property type="entry name" value="Cytidine Deaminase, domain 2"/>
    <property type="match status" value="1"/>
</dbReference>
<dbReference type="PATRIC" id="fig|1550241.5.peg.642"/>
<dbReference type="PIRSF" id="PIRSF015626">
    <property type="entry name" value="FdhD"/>
    <property type="match status" value="1"/>
</dbReference>
<dbReference type="KEGG" id="thf:MA03_03020"/>
<evidence type="ECO:0000313" key="4">
    <source>
        <dbReference type="Proteomes" id="UP000067434"/>
    </source>
</evidence>
<dbReference type="Gene3D" id="3.10.20.10">
    <property type="match status" value="1"/>
</dbReference>
<dbReference type="Proteomes" id="UP000067434">
    <property type="component" value="Chromosome"/>
</dbReference>
<dbReference type="PANTHER" id="PTHR30592:SF1">
    <property type="entry name" value="SULFUR CARRIER PROTEIN FDHD"/>
    <property type="match status" value="1"/>
</dbReference>
<dbReference type="GO" id="GO:0016783">
    <property type="term" value="F:sulfurtransferase activity"/>
    <property type="evidence" value="ECO:0007669"/>
    <property type="project" value="InterPro"/>
</dbReference>
<dbReference type="InterPro" id="IPR016193">
    <property type="entry name" value="Cytidine_deaminase-like"/>
</dbReference>
<sequence length="230" mass="25206">MKPFLGEIEAFCFRAGVLEKCKERVATEYEFELIVNGIRIGFFSCSPTLLEEFAVGHLLSTGHRVRDGYEFRASDGRVEIHGELVKLDYAGRNGSQAFRAKDILRAVQALGDLGLGFRETGALHGALCFDPEGRILGHVEDVSRHCAVDKCLGLLARNGVDLRRVGLAVTCRLTKSIVEKAVRVGVPLLASRAAPTLEGIKAAVDAGLTVVGFVRKDRFNVYAHPERLVW</sequence>
<dbReference type="HOGENOM" id="CLU_056887_4_2_2"/>
<accession>A0A0F7FH53</accession>
<dbReference type="STRING" id="1550241.MA03_03020"/>
<gene>
    <name evidence="3" type="ORF">MA03_03020</name>
</gene>
<evidence type="ECO:0000313" key="3">
    <source>
        <dbReference type="EMBL" id="AKG38454.1"/>
    </source>
</evidence>
<dbReference type="EMBL" id="CP009961">
    <property type="protein sequence ID" value="AKG38454.1"/>
    <property type="molecule type" value="Genomic_DNA"/>
</dbReference>
<dbReference type="SUPFAM" id="SSF53927">
    <property type="entry name" value="Cytidine deaminase-like"/>
    <property type="match status" value="1"/>
</dbReference>
<evidence type="ECO:0000256" key="2">
    <source>
        <dbReference type="ARBA" id="ARBA00023150"/>
    </source>
</evidence>